<reference evidence="4" key="1">
    <citation type="journal article" date="2020" name="MBio">
        <title>Horizontal gene transfer to a defensive symbiont with a reduced genome amongst a multipartite beetle microbiome.</title>
        <authorList>
            <person name="Waterworth S.C."/>
            <person name="Florez L.V."/>
            <person name="Rees E.R."/>
            <person name="Hertweck C."/>
            <person name="Kaltenpoth M."/>
            <person name="Kwan J.C."/>
        </authorList>
    </citation>
    <scope>NUCLEOTIDE SEQUENCE [LARGE SCALE GENOMIC DNA]</scope>
</reference>
<dbReference type="NCBIfam" id="TIGR02523">
    <property type="entry name" value="type_IV_pilV"/>
    <property type="match status" value="1"/>
</dbReference>
<dbReference type="Pfam" id="PF07963">
    <property type="entry name" value="N_methyl"/>
    <property type="match status" value="1"/>
</dbReference>
<dbReference type="InterPro" id="IPR054402">
    <property type="entry name" value="Tt1218-like_dom"/>
</dbReference>
<keyword evidence="1" id="KW-1133">Transmembrane helix</keyword>
<dbReference type="NCBIfam" id="TIGR02532">
    <property type="entry name" value="IV_pilin_GFxxxE"/>
    <property type="match status" value="1"/>
</dbReference>
<dbReference type="InterPro" id="IPR012902">
    <property type="entry name" value="N_methyl_site"/>
</dbReference>
<feature type="domain" description="Type IV pilin Tt1218-like" evidence="2">
    <location>
        <begin position="45"/>
        <end position="114"/>
    </location>
</feature>
<keyword evidence="1" id="KW-0812">Transmembrane</keyword>
<keyword evidence="1" id="KW-0472">Membrane</keyword>
<dbReference type="AlphaFoldDB" id="A0A7V8JPA1"/>
<feature type="transmembrane region" description="Helical" evidence="1">
    <location>
        <begin position="29"/>
        <end position="50"/>
    </location>
</feature>
<organism evidence="3 4">
    <name type="scientific">Paracidovorax wautersii</name>
    <dbReference type="NCBI Taxonomy" id="1177982"/>
    <lineage>
        <taxon>Bacteria</taxon>
        <taxon>Pseudomonadati</taxon>
        <taxon>Pseudomonadota</taxon>
        <taxon>Betaproteobacteria</taxon>
        <taxon>Burkholderiales</taxon>
        <taxon>Comamonadaceae</taxon>
        <taxon>Paracidovorax</taxon>
    </lineage>
</organism>
<dbReference type="InterPro" id="IPR013362">
    <property type="entry name" value="Pilus_4_PilV"/>
</dbReference>
<gene>
    <name evidence="3" type="ORF">GAK30_02995</name>
</gene>
<proteinExistence type="predicted"/>
<dbReference type="EMBL" id="WNDQ01000050">
    <property type="protein sequence ID" value="KAF1019677.1"/>
    <property type="molecule type" value="Genomic_DNA"/>
</dbReference>
<evidence type="ECO:0000259" key="2">
    <source>
        <dbReference type="Pfam" id="PF22150"/>
    </source>
</evidence>
<sequence length="195" mass="20737">MWNAPAVPALLSSSSRGLAGDGFTLIEVLVALVLLSFGALGLAGLQASALRLNREAQWHTTAVQLARDYAELIRANPAAHAAYLVAQTDRPTRAPARHCGQVQCTAQERAAWDAHEWQSRVATTLPTAQWAACTDSAAVDAQGRPRWACTGSTSAPIAIKIGWRRTPPGKPGAKQEVQAEGPVLVHQVWPRGSPP</sequence>
<protein>
    <recommendedName>
        <fullName evidence="2">Type IV pilin Tt1218-like domain-containing protein</fullName>
    </recommendedName>
</protein>
<accession>A0A7V8JPA1</accession>
<comment type="caution">
    <text evidence="3">The sequence shown here is derived from an EMBL/GenBank/DDBJ whole genome shotgun (WGS) entry which is preliminary data.</text>
</comment>
<dbReference type="Proteomes" id="UP000461670">
    <property type="component" value="Unassembled WGS sequence"/>
</dbReference>
<dbReference type="Pfam" id="PF22150">
    <property type="entry name" value="Tt1218-like"/>
    <property type="match status" value="1"/>
</dbReference>
<name>A0A7V8JPA1_9BURK</name>
<evidence type="ECO:0000313" key="4">
    <source>
        <dbReference type="Proteomes" id="UP000461670"/>
    </source>
</evidence>
<evidence type="ECO:0000313" key="3">
    <source>
        <dbReference type="EMBL" id="KAF1019677.1"/>
    </source>
</evidence>
<evidence type="ECO:0000256" key="1">
    <source>
        <dbReference type="SAM" id="Phobius"/>
    </source>
</evidence>